<gene>
    <name evidence="5" type="ORF">H8E79_05355</name>
</gene>
<accession>A0A8J6N876</accession>
<dbReference type="GO" id="GO:0019239">
    <property type="term" value="F:deaminase activity"/>
    <property type="evidence" value="ECO:0007669"/>
    <property type="project" value="UniProtKB-ARBA"/>
</dbReference>
<dbReference type="PANTHER" id="PTHR43794">
    <property type="entry name" value="AMINOHYDROLASE SSNA-RELATED"/>
    <property type="match status" value="1"/>
</dbReference>
<dbReference type="EMBL" id="JACNLK010000045">
    <property type="protein sequence ID" value="MBC8208574.1"/>
    <property type="molecule type" value="Genomic_DNA"/>
</dbReference>
<protein>
    <submittedName>
        <fullName evidence="5">Amidohydrolase</fullName>
    </submittedName>
</protein>
<reference evidence="5 6" key="1">
    <citation type="submission" date="2020-08" db="EMBL/GenBank/DDBJ databases">
        <title>Bridging the membrane lipid divide: bacteria of the FCB group superphylum have the potential to synthesize archaeal ether lipids.</title>
        <authorList>
            <person name="Villanueva L."/>
            <person name="Von Meijenfeldt F.A.B."/>
            <person name="Westbye A.B."/>
            <person name="Yadav S."/>
            <person name="Hopmans E.C."/>
            <person name="Dutilh B.E."/>
            <person name="Sinninghe Damste J.S."/>
        </authorList>
    </citation>
    <scope>NUCLEOTIDE SEQUENCE [LARGE SCALE GENOMIC DNA]</scope>
    <source>
        <strain evidence="5">NIOZ-UU81</strain>
    </source>
</reference>
<dbReference type="InterPro" id="IPR006680">
    <property type="entry name" value="Amidohydro-rel"/>
</dbReference>
<keyword evidence="2" id="KW-0378">Hydrolase</keyword>
<dbReference type="InterPro" id="IPR050287">
    <property type="entry name" value="MTA/SAH_deaminase"/>
</dbReference>
<evidence type="ECO:0000313" key="5">
    <source>
        <dbReference type="EMBL" id="MBC8208574.1"/>
    </source>
</evidence>
<dbReference type="Proteomes" id="UP000599024">
    <property type="component" value="Unassembled WGS sequence"/>
</dbReference>
<dbReference type="Gene3D" id="3.20.20.140">
    <property type="entry name" value="Metal-dependent hydrolases"/>
    <property type="match status" value="1"/>
</dbReference>
<dbReference type="SUPFAM" id="SSF51556">
    <property type="entry name" value="Metallo-dependent hydrolases"/>
    <property type="match status" value="1"/>
</dbReference>
<evidence type="ECO:0000256" key="2">
    <source>
        <dbReference type="ARBA" id="ARBA00022801"/>
    </source>
</evidence>
<proteinExistence type="predicted"/>
<dbReference type="Gene3D" id="2.30.40.10">
    <property type="entry name" value="Urease, subunit C, domain 1"/>
    <property type="match status" value="1"/>
</dbReference>
<keyword evidence="3" id="KW-0862">Zinc</keyword>
<dbReference type="Pfam" id="PF01979">
    <property type="entry name" value="Amidohydro_1"/>
    <property type="match status" value="1"/>
</dbReference>
<evidence type="ECO:0000256" key="1">
    <source>
        <dbReference type="ARBA" id="ARBA00022723"/>
    </source>
</evidence>
<dbReference type="SUPFAM" id="SSF51338">
    <property type="entry name" value="Composite domain of metallo-dependent hydrolases"/>
    <property type="match status" value="1"/>
</dbReference>
<comment type="caution">
    <text evidence="5">The sequence shown here is derived from an EMBL/GenBank/DDBJ whole genome shotgun (WGS) entry which is preliminary data.</text>
</comment>
<evidence type="ECO:0000313" key="6">
    <source>
        <dbReference type="Proteomes" id="UP000599024"/>
    </source>
</evidence>
<dbReference type="PANTHER" id="PTHR43794:SF11">
    <property type="entry name" value="AMIDOHYDROLASE-RELATED DOMAIN-CONTAINING PROTEIN"/>
    <property type="match status" value="1"/>
</dbReference>
<name>A0A8J6N876_9BACT</name>
<sequence>MYDSLLITDCLLLQESQGPLLPSAYILCENGKISSIGPMTELRRPLNMKEINGCGQLALPGLINGHNHCAMTLFRGLADDLELGTWLNDHIFPAEAAHVNADMVYWCSKLAAAEMLLSGTTTVADAYFFEDAAIRAFADSGMRAVAAHGVIDFPAPGVPDPTKNIWTAAQFIDRHLGTNPLITPAVFAHSPYTCSNNTLQEAKKLANDQGVPFFIHAAETRHEQGLIATPLGDSPIRHLAALNLLDQNTILVHCVWLDDADLQLIAKSGAKIVACPQSNQKLASGSPRISEMLALGIQVGLGTDGCASNNSLDLFREMDILAKGQKVRTLSATALTARQALACTTSQGAAVLGQPNLGRLSPGSPADLIMINLKHPHLQPFYSQDTLVYSASGADITNVIINGRLVVHKRQIISFDLQECLRQVRTLAKLLSPSKAEL</sequence>
<dbReference type="FunFam" id="3.20.20.140:FF:000014">
    <property type="entry name" value="5-methylthioadenosine/S-adenosylhomocysteine deaminase"/>
    <property type="match status" value="1"/>
</dbReference>
<dbReference type="CDD" id="cd01298">
    <property type="entry name" value="ATZ_TRZ_like"/>
    <property type="match status" value="1"/>
</dbReference>
<evidence type="ECO:0000259" key="4">
    <source>
        <dbReference type="Pfam" id="PF01979"/>
    </source>
</evidence>
<dbReference type="GO" id="GO:0016814">
    <property type="term" value="F:hydrolase activity, acting on carbon-nitrogen (but not peptide) bonds, in cyclic amidines"/>
    <property type="evidence" value="ECO:0007669"/>
    <property type="project" value="UniProtKB-ARBA"/>
</dbReference>
<organism evidence="5 6">
    <name type="scientific">Candidatus Desulfatifera sulfidica</name>
    <dbReference type="NCBI Taxonomy" id="2841691"/>
    <lineage>
        <taxon>Bacteria</taxon>
        <taxon>Pseudomonadati</taxon>
        <taxon>Thermodesulfobacteriota</taxon>
        <taxon>Desulfobulbia</taxon>
        <taxon>Desulfobulbales</taxon>
        <taxon>Desulfobulbaceae</taxon>
        <taxon>Candidatus Desulfatifera</taxon>
    </lineage>
</organism>
<evidence type="ECO:0000256" key="3">
    <source>
        <dbReference type="ARBA" id="ARBA00022833"/>
    </source>
</evidence>
<dbReference type="AlphaFoldDB" id="A0A8J6N876"/>
<feature type="domain" description="Amidohydrolase-related" evidence="4">
    <location>
        <begin position="58"/>
        <end position="406"/>
    </location>
</feature>
<dbReference type="InterPro" id="IPR032466">
    <property type="entry name" value="Metal_Hydrolase"/>
</dbReference>
<dbReference type="InterPro" id="IPR011059">
    <property type="entry name" value="Metal-dep_hydrolase_composite"/>
</dbReference>
<dbReference type="GO" id="GO:0046872">
    <property type="term" value="F:metal ion binding"/>
    <property type="evidence" value="ECO:0007669"/>
    <property type="project" value="UniProtKB-KW"/>
</dbReference>
<keyword evidence="1" id="KW-0479">Metal-binding</keyword>